<keyword evidence="2" id="KW-0812">Transmembrane</keyword>
<reference evidence="3" key="1">
    <citation type="submission" date="2021-06" db="EMBL/GenBank/DDBJ databases">
        <authorList>
            <person name="Hodson N. C."/>
            <person name="Mongue J. A."/>
            <person name="Jaron S. K."/>
        </authorList>
    </citation>
    <scope>NUCLEOTIDE SEQUENCE</scope>
</reference>
<evidence type="ECO:0000256" key="1">
    <source>
        <dbReference type="SAM" id="MobiDB-lite"/>
    </source>
</evidence>
<keyword evidence="2" id="KW-0472">Membrane</keyword>
<gene>
    <name evidence="3" type="ORF">AFUS01_LOCUS41084</name>
</gene>
<feature type="transmembrane region" description="Helical" evidence="2">
    <location>
        <begin position="60"/>
        <end position="79"/>
    </location>
</feature>
<keyword evidence="4" id="KW-1185">Reference proteome</keyword>
<name>A0A8J2LZZ4_9HEXA</name>
<protein>
    <submittedName>
        <fullName evidence="3">Uncharacterized protein</fullName>
    </submittedName>
</protein>
<evidence type="ECO:0000313" key="4">
    <source>
        <dbReference type="Proteomes" id="UP000708208"/>
    </source>
</evidence>
<comment type="caution">
    <text evidence="3">The sequence shown here is derived from an EMBL/GenBank/DDBJ whole genome shotgun (WGS) entry which is preliminary data.</text>
</comment>
<dbReference type="Proteomes" id="UP000708208">
    <property type="component" value="Unassembled WGS sequence"/>
</dbReference>
<evidence type="ECO:0000313" key="3">
    <source>
        <dbReference type="EMBL" id="CAG7831336.1"/>
    </source>
</evidence>
<accession>A0A8J2LZZ4</accession>
<dbReference type="AlphaFoldDB" id="A0A8J2LZZ4"/>
<evidence type="ECO:0000256" key="2">
    <source>
        <dbReference type="SAM" id="Phobius"/>
    </source>
</evidence>
<sequence>MRSDVTFTSAGVLRHHYGETQGSPQEKSAGEDRAQGTKRNLPVLKIPFCKQSSYSRRAQGCIIIGLIPLVAFTSIHRVIHPSSPLAVTRGSSSSLLRPPHRPVSVPFHMYQAEDTGAFHHGTNLL</sequence>
<keyword evidence="2" id="KW-1133">Transmembrane helix</keyword>
<feature type="region of interest" description="Disordered" evidence="1">
    <location>
        <begin position="13"/>
        <end position="38"/>
    </location>
</feature>
<proteinExistence type="predicted"/>
<organism evidence="3 4">
    <name type="scientific">Allacma fusca</name>
    <dbReference type="NCBI Taxonomy" id="39272"/>
    <lineage>
        <taxon>Eukaryota</taxon>
        <taxon>Metazoa</taxon>
        <taxon>Ecdysozoa</taxon>
        <taxon>Arthropoda</taxon>
        <taxon>Hexapoda</taxon>
        <taxon>Collembola</taxon>
        <taxon>Symphypleona</taxon>
        <taxon>Sminthuridae</taxon>
        <taxon>Allacma</taxon>
    </lineage>
</organism>
<dbReference type="EMBL" id="CAJVCH010560047">
    <property type="protein sequence ID" value="CAG7831336.1"/>
    <property type="molecule type" value="Genomic_DNA"/>
</dbReference>